<dbReference type="PROSITE" id="PS50181">
    <property type="entry name" value="FBOX"/>
    <property type="match status" value="1"/>
</dbReference>
<organism evidence="2 3">
    <name type="scientific">Gonapodya prolifera (strain JEL478)</name>
    <name type="common">Monoblepharis prolifera</name>
    <dbReference type="NCBI Taxonomy" id="1344416"/>
    <lineage>
        <taxon>Eukaryota</taxon>
        <taxon>Fungi</taxon>
        <taxon>Fungi incertae sedis</taxon>
        <taxon>Chytridiomycota</taxon>
        <taxon>Chytridiomycota incertae sedis</taxon>
        <taxon>Monoblepharidomycetes</taxon>
        <taxon>Monoblepharidales</taxon>
        <taxon>Gonapodyaceae</taxon>
        <taxon>Gonapodya</taxon>
    </lineage>
</organism>
<name>A0A139A905_GONPJ</name>
<evidence type="ECO:0000313" key="2">
    <source>
        <dbReference type="EMBL" id="KXS12945.1"/>
    </source>
</evidence>
<evidence type="ECO:0000313" key="3">
    <source>
        <dbReference type="Proteomes" id="UP000070544"/>
    </source>
</evidence>
<accession>A0A139A905</accession>
<reference evidence="2 3" key="1">
    <citation type="journal article" date="2015" name="Genome Biol. Evol.">
        <title>Phylogenomic analyses indicate that early fungi evolved digesting cell walls of algal ancestors of land plants.</title>
        <authorList>
            <person name="Chang Y."/>
            <person name="Wang S."/>
            <person name="Sekimoto S."/>
            <person name="Aerts A.L."/>
            <person name="Choi C."/>
            <person name="Clum A."/>
            <person name="LaButti K.M."/>
            <person name="Lindquist E.A."/>
            <person name="Yee Ngan C."/>
            <person name="Ohm R.A."/>
            <person name="Salamov A.A."/>
            <person name="Grigoriev I.V."/>
            <person name="Spatafora J.W."/>
            <person name="Berbee M.L."/>
        </authorList>
    </citation>
    <scope>NUCLEOTIDE SEQUENCE [LARGE SCALE GENOMIC DNA]</scope>
    <source>
        <strain evidence="2 3">JEL478</strain>
    </source>
</reference>
<feature type="domain" description="F-box" evidence="1">
    <location>
        <begin position="8"/>
        <end position="60"/>
    </location>
</feature>
<sequence>MTSPSYPQINLLGLPIELLHATFLFLATDSLMNLGLTCHTAHGIVAKLPSWCRHELYRDQKLFSTPEVYESVFRRAVDVPPRLMFGGDASAYIHGVVSIPLDRESLLPIDAALIVRILDTFTSLRETSFFGCLPSGEEFFAFGVSGTEGLHIDIARAAETGSVRQRIPRKTHCTGASLSWGSFRQRCLGK</sequence>
<dbReference type="InterPro" id="IPR036047">
    <property type="entry name" value="F-box-like_dom_sf"/>
</dbReference>
<proteinExistence type="predicted"/>
<keyword evidence="3" id="KW-1185">Reference proteome</keyword>
<evidence type="ECO:0000259" key="1">
    <source>
        <dbReference type="PROSITE" id="PS50181"/>
    </source>
</evidence>
<dbReference type="Proteomes" id="UP000070544">
    <property type="component" value="Unassembled WGS sequence"/>
</dbReference>
<dbReference type="EMBL" id="KQ965783">
    <property type="protein sequence ID" value="KXS12945.1"/>
    <property type="molecule type" value="Genomic_DNA"/>
</dbReference>
<dbReference type="AlphaFoldDB" id="A0A139A905"/>
<dbReference type="Pfam" id="PF00646">
    <property type="entry name" value="F-box"/>
    <property type="match status" value="1"/>
</dbReference>
<gene>
    <name evidence="2" type="ORF">M427DRAFT_387261</name>
</gene>
<dbReference type="InterPro" id="IPR001810">
    <property type="entry name" value="F-box_dom"/>
</dbReference>
<dbReference type="SUPFAM" id="SSF81383">
    <property type="entry name" value="F-box domain"/>
    <property type="match status" value="1"/>
</dbReference>
<protein>
    <recommendedName>
        <fullName evidence="1">F-box domain-containing protein</fullName>
    </recommendedName>
</protein>